<evidence type="ECO:0000313" key="1">
    <source>
        <dbReference type="EMBL" id="PGO29198.1"/>
    </source>
</evidence>
<dbReference type="EMBL" id="NUIL01000015">
    <property type="protein sequence ID" value="PGO29198.1"/>
    <property type="molecule type" value="Genomic_DNA"/>
</dbReference>
<accession>A0A2A7FP55</accession>
<name>A0A2A7FP55_BACCE</name>
<protein>
    <submittedName>
        <fullName evidence="1">Uncharacterized protein</fullName>
    </submittedName>
</protein>
<sequence>MDTNTQENNQELVAQEVVEPEAPEVVEEVNPLVVRVVLHEGSPLEFIVHNAVQGQFREWIAQNVASQANSDGTFIGSTYIPNSKIKYFEEA</sequence>
<reference evidence="1 2" key="1">
    <citation type="submission" date="2017-09" db="EMBL/GenBank/DDBJ databases">
        <title>Large-scale bioinformatics analysis of Bacillus genomes uncovers conserved roles of natural products in bacterial physiology.</title>
        <authorList>
            <consortium name="Agbiome Team Llc"/>
            <person name="Bleich R.M."/>
            <person name="Grubbs K.J."/>
            <person name="Santa Maria K.C."/>
            <person name="Allen S.E."/>
            <person name="Farag S."/>
            <person name="Shank E.A."/>
            <person name="Bowers A."/>
        </authorList>
    </citation>
    <scope>NUCLEOTIDE SEQUENCE [LARGE SCALE GENOMIC DNA]</scope>
    <source>
        <strain evidence="1 2">AFS050027</strain>
    </source>
</reference>
<dbReference type="AlphaFoldDB" id="A0A2A7FP55"/>
<evidence type="ECO:0000313" key="2">
    <source>
        <dbReference type="Proteomes" id="UP000223777"/>
    </source>
</evidence>
<organism evidence="1 2">
    <name type="scientific">Bacillus cereus</name>
    <dbReference type="NCBI Taxonomy" id="1396"/>
    <lineage>
        <taxon>Bacteria</taxon>
        <taxon>Bacillati</taxon>
        <taxon>Bacillota</taxon>
        <taxon>Bacilli</taxon>
        <taxon>Bacillales</taxon>
        <taxon>Bacillaceae</taxon>
        <taxon>Bacillus</taxon>
        <taxon>Bacillus cereus group</taxon>
    </lineage>
</organism>
<dbReference type="RefSeq" id="WP_097883338.1">
    <property type="nucleotide sequence ID" value="NZ_NUIL01000015.1"/>
</dbReference>
<proteinExistence type="predicted"/>
<dbReference type="Proteomes" id="UP000223777">
    <property type="component" value="Unassembled WGS sequence"/>
</dbReference>
<comment type="caution">
    <text evidence="1">The sequence shown here is derived from an EMBL/GenBank/DDBJ whole genome shotgun (WGS) entry which is preliminary data.</text>
</comment>
<gene>
    <name evidence="1" type="ORF">CN984_12195</name>
</gene>